<dbReference type="RefSeq" id="WP_374831793.1">
    <property type="nucleotide sequence ID" value="NZ_JBHEEZ010000010.1"/>
</dbReference>
<evidence type="ECO:0000313" key="2">
    <source>
        <dbReference type="Proteomes" id="UP001596042"/>
    </source>
</evidence>
<evidence type="ECO:0000313" key="1">
    <source>
        <dbReference type="EMBL" id="MFC4625070.1"/>
    </source>
</evidence>
<organism evidence="1 2">
    <name type="scientific">Daeguia caeni</name>
    <dbReference type="NCBI Taxonomy" id="439612"/>
    <lineage>
        <taxon>Bacteria</taxon>
        <taxon>Pseudomonadati</taxon>
        <taxon>Pseudomonadota</taxon>
        <taxon>Alphaproteobacteria</taxon>
        <taxon>Hyphomicrobiales</taxon>
        <taxon>Brucellaceae</taxon>
        <taxon>Daeguia</taxon>
    </lineage>
</organism>
<dbReference type="Pfam" id="PF10983">
    <property type="entry name" value="DUF2793"/>
    <property type="match status" value="1"/>
</dbReference>
<accession>A0ABV9H7Y4</accession>
<proteinExistence type="predicted"/>
<name>A0ABV9H7Y4_9HYPH</name>
<protein>
    <submittedName>
        <fullName evidence="1">DUF2793 domain-containing protein</fullName>
    </submittedName>
</protein>
<sequence>MDQTPNLNLPFILPSQAQKHVTHNEALRILDAVIQLRVLSRTLEEPPATPDEGSRYIVAAAATGDWVGHSGDIACFIDGGWLFITPASGWLAYVEDEAKLRLFDGTNWNDTAYTLPSTLTPDMLGVNTTPDSVNRFALSAAASLFNHAGSGHQIKVNKQTASATTSFLYQTNWVGFAEMGLNGSNDFSIKVSDNSGTWREAIKIDHATGNVAIGGIWPQTCLHVNGPIRPASYTVATKPSASSHGAGAIIFITDSSSGAEMAYSDGSVWRSFRTGNTI</sequence>
<comment type="caution">
    <text evidence="1">The sequence shown here is derived from an EMBL/GenBank/DDBJ whole genome shotgun (WGS) entry which is preliminary data.</text>
</comment>
<dbReference type="EMBL" id="JBHSEL010000052">
    <property type="protein sequence ID" value="MFC4625070.1"/>
    <property type="molecule type" value="Genomic_DNA"/>
</dbReference>
<keyword evidence="2" id="KW-1185">Reference proteome</keyword>
<reference evidence="2" key="1">
    <citation type="journal article" date="2019" name="Int. J. Syst. Evol. Microbiol.">
        <title>The Global Catalogue of Microorganisms (GCM) 10K type strain sequencing project: providing services to taxonomists for standard genome sequencing and annotation.</title>
        <authorList>
            <consortium name="The Broad Institute Genomics Platform"/>
            <consortium name="The Broad Institute Genome Sequencing Center for Infectious Disease"/>
            <person name="Wu L."/>
            <person name="Ma J."/>
        </authorList>
    </citation>
    <scope>NUCLEOTIDE SEQUENCE [LARGE SCALE GENOMIC DNA]</scope>
    <source>
        <strain evidence="2">CGMCC 1.15731</strain>
    </source>
</reference>
<dbReference type="Proteomes" id="UP001596042">
    <property type="component" value="Unassembled WGS sequence"/>
</dbReference>
<dbReference type="InterPro" id="IPR021251">
    <property type="entry name" value="DUF2793"/>
</dbReference>
<gene>
    <name evidence="1" type="ORF">ACFO1V_07540</name>
</gene>